<proteinExistence type="predicted"/>
<reference evidence="1 2" key="1">
    <citation type="submission" date="2024-03" db="EMBL/GenBank/DDBJ databases">
        <title>Phenotype and Genome Characterization of a Sulfate-Reducing Bacterium Pseudodesulfovibrio sp. strain 5S69, isolated from Petroleum Reservoir in Tatarstan (Russia).</title>
        <authorList>
            <person name="Bidzhieva S.K."/>
            <person name="Kadnikov V."/>
            <person name="Tourova T.P."/>
            <person name="Samigullina S.R."/>
            <person name="Sokolova D.S."/>
            <person name="Poltaraus A.B."/>
            <person name="Avtukh A.N."/>
            <person name="Tereshina V.M."/>
            <person name="Mardanov A.V."/>
            <person name="Nazina T.N."/>
        </authorList>
    </citation>
    <scope>NUCLEOTIDE SEQUENCE [LARGE SCALE GENOMIC DNA]</scope>
    <source>
        <strain evidence="1 2">5S69</strain>
    </source>
</reference>
<dbReference type="RefSeq" id="WP_338668242.1">
    <property type="nucleotide sequence ID" value="NZ_CP146609.1"/>
</dbReference>
<dbReference type="EMBL" id="CP146609">
    <property type="protein sequence ID" value="WWX22549.1"/>
    <property type="molecule type" value="Genomic_DNA"/>
</dbReference>
<evidence type="ECO:0000313" key="2">
    <source>
        <dbReference type="Proteomes" id="UP001385389"/>
    </source>
</evidence>
<sequence>MAFYDELYPSRDVLNDNLADDIATLNENERAFFLSAGERLRRSHDAKKHIVEEFMDSFGERDKEFGVPHEPASVSREEYVEKSVNPEYFVRLAGIKECFAGNENLFAFENAGGLFSWGVCWWHSRFQRAALYLTTYRPGRRRCSDEEAEEIIEAIRYGNRVVEIPGFSNFAAFSEAYQSSIQRCLNIWQFTDGLYLLQWLNGLAGEYETTVDTLHALMEEIYQEVGVKKRIGYVKLQIKGLDAHAWLITEIKKDKEGKVYTFNYIDSNMPTTAFTYTYMYGVKSLYYFSAPHKCVPYLQKKGEVDRCFKRIEAYRSA</sequence>
<name>A0ABZ2IYP2_9BACT</name>
<dbReference type="Proteomes" id="UP001385389">
    <property type="component" value="Chromosome"/>
</dbReference>
<protein>
    <submittedName>
        <fullName evidence="1">Uncharacterized protein</fullName>
    </submittedName>
</protein>
<organism evidence="1 2">
    <name type="scientific">Pseudodesulfovibrio methanolicus</name>
    <dbReference type="NCBI Taxonomy" id="3126690"/>
    <lineage>
        <taxon>Bacteria</taxon>
        <taxon>Pseudomonadati</taxon>
        <taxon>Thermodesulfobacteriota</taxon>
        <taxon>Desulfovibrionia</taxon>
        <taxon>Desulfovibrionales</taxon>
        <taxon>Desulfovibrionaceae</taxon>
    </lineage>
</organism>
<evidence type="ECO:0000313" key="1">
    <source>
        <dbReference type="EMBL" id="WWX22549.1"/>
    </source>
</evidence>
<accession>A0ABZ2IYP2</accession>
<keyword evidence="2" id="KW-1185">Reference proteome</keyword>
<gene>
    <name evidence="1" type="ORF">V8V93_19210</name>
</gene>